<dbReference type="Gene3D" id="3.40.50.150">
    <property type="entry name" value="Vaccinia Virus protein VP39"/>
    <property type="match status" value="1"/>
</dbReference>
<name>A0A6G1GBF3_9PEZI</name>
<protein>
    <submittedName>
        <fullName evidence="2 4">S-adenosyl-L-methionine-dependent methyltransferase</fullName>
    </submittedName>
</protein>
<dbReference type="Proteomes" id="UP000504638">
    <property type="component" value="Unplaced"/>
</dbReference>
<dbReference type="AlphaFoldDB" id="A0A6G1GBF3"/>
<reference evidence="2 4" key="1">
    <citation type="submission" date="2020-01" db="EMBL/GenBank/DDBJ databases">
        <authorList>
            <consortium name="DOE Joint Genome Institute"/>
            <person name="Haridas S."/>
            <person name="Albert R."/>
            <person name="Binder M."/>
            <person name="Bloem J."/>
            <person name="Labutti K."/>
            <person name="Salamov A."/>
            <person name="Andreopoulos B."/>
            <person name="Baker S.E."/>
            <person name="Barry K."/>
            <person name="Bills G."/>
            <person name="Bluhm B.H."/>
            <person name="Cannon C."/>
            <person name="Castanera R."/>
            <person name="Culley D.E."/>
            <person name="Daum C."/>
            <person name="Ezra D."/>
            <person name="Gonzalez J.B."/>
            <person name="Henrissat B."/>
            <person name="Kuo A."/>
            <person name="Liang C."/>
            <person name="Lipzen A."/>
            <person name="Lutzoni F."/>
            <person name="Magnuson J."/>
            <person name="Mondo S."/>
            <person name="Nolan M."/>
            <person name="Ohm R."/>
            <person name="Pangilinan J."/>
            <person name="Park H.-J."/>
            <person name="Ramirez L."/>
            <person name="Alfaro M."/>
            <person name="Sun H."/>
            <person name="Tritt A."/>
            <person name="Yoshinaga Y."/>
            <person name="Zwiers L.-H."/>
            <person name="Turgeon B.G."/>
            <person name="Goodwin S.B."/>
            <person name="Spatafora J.W."/>
            <person name="Crous P.W."/>
            <person name="Grigoriev I.V."/>
        </authorList>
    </citation>
    <scope>NUCLEOTIDE SEQUENCE</scope>
    <source>
        <strain evidence="2 4">CBS 781.70</strain>
    </source>
</reference>
<accession>A0A6G1GBF3</accession>
<keyword evidence="2 4" id="KW-0489">Methyltransferase</keyword>
<dbReference type="PANTHER" id="PTHR43591:SF24">
    <property type="entry name" value="2-METHOXY-6-POLYPRENYL-1,4-BENZOQUINOL METHYLASE, MITOCHONDRIAL"/>
    <property type="match status" value="1"/>
</dbReference>
<feature type="compositionally biased region" description="Polar residues" evidence="1">
    <location>
        <begin position="44"/>
        <end position="56"/>
    </location>
</feature>
<evidence type="ECO:0000313" key="2">
    <source>
        <dbReference type="EMBL" id="KAF1815266.1"/>
    </source>
</evidence>
<dbReference type="GO" id="GO:0008168">
    <property type="term" value="F:methyltransferase activity"/>
    <property type="evidence" value="ECO:0007669"/>
    <property type="project" value="UniProtKB-KW"/>
</dbReference>
<gene>
    <name evidence="2 4" type="ORF">P152DRAFT_250429</name>
</gene>
<dbReference type="RefSeq" id="XP_033536897.1">
    <property type="nucleotide sequence ID" value="XM_033674703.1"/>
</dbReference>
<reference evidence="4" key="3">
    <citation type="submission" date="2025-04" db="UniProtKB">
        <authorList>
            <consortium name="RefSeq"/>
        </authorList>
    </citation>
    <scope>IDENTIFICATION</scope>
    <source>
        <strain evidence="4">CBS 781.70</strain>
    </source>
</reference>
<dbReference type="EMBL" id="ML975152">
    <property type="protein sequence ID" value="KAF1815266.1"/>
    <property type="molecule type" value="Genomic_DNA"/>
</dbReference>
<organism evidence="2">
    <name type="scientific">Eremomyces bilateralis CBS 781.70</name>
    <dbReference type="NCBI Taxonomy" id="1392243"/>
    <lineage>
        <taxon>Eukaryota</taxon>
        <taxon>Fungi</taxon>
        <taxon>Dikarya</taxon>
        <taxon>Ascomycota</taxon>
        <taxon>Pezizomycotina</taxon>
        <taxon>Dothideomycetes</taxon>
        <taxon>Dothideomycetes incertae sedis</taxon>
        <taxon>Eremomycetales</taxon>
        <taxon>Eremomycetaceae</taxon>
        <taxon>Eremomyces</taxon>
    </lineage>
</organism>
<dbReference type="CDD" id="cd02440">
    <property type="entry name" value="AdoMet_MTases"/>
    <property type="match status" value="1"/>
</dbReference>
<dbReference type="Pfam" id="PF13489">
    <property type="entry name" value="Methyltransf_23"/>
    <property type="match status" value="1"/>
</dbReference>
<dbReference type="OrthoDB" id="2013972at2759"/>
<sequence>MSDPSTTPPAPGAPPADQPQGVGHIEVDTAEGFGDLDSGFGDTASETTSLASSVRNHQYENGRRYHSYKAGTYLSPNDEQEADRLDMHHHMMLLQLNGELHLAPLDEHFSGRVLDLGAGTGIWAMDMADKYSAAVVTGIDLSPVQAQFVPPNCYFEVDDMEEPWTYRHPFELIHASWLAGSIRDWDQLVKQCYDNLTPGGWVEFKDWDYRPRLPDGSLDLPDNTVKKWHKVVMSTAEEKAGRSTTPAVGLKDRVTKTGFVNVQETVLKTPIGIWPKDPVLKEIGRCYRLALDEGLEAISLRMLTQLAGWSTLEAQVLNADFRKAMKEFPFYHNYHVIYGQKPPAGTS</sequence>
<dbReference type="GeneID" id="54415273"/>
<dbReference type="PANTHER" id="PTHR43591">
    <property type="entry name" value="METHYLTRANSFERASE"/>
    <property type="match status" value="1"/>
</dbReference>
<proteinExistence type="predicted"/>
<evidence type="ECO:0000313" key="4">
    <source>
        <dbReference type="RefSeq" id="XP_033536897.1"/>
    </source>
</evidence>
<keyword evidence="2" id="KW-0808">Transferase</keyword>
<evidence type="ECO:0000313" key="3">
    <source>
        <dbReference type="Proteomes" id="UP000504638"/>
    </source>
</evidence>
<evidence type="ECO:0000256" key="1">
    <source>
        <dbReference type="SAM" id="MobiDB-lite"/>
    </source>
</evidence>
<dbReference type="InterPro" id="IPR029063">
    <property type="entry name" value="SAM-dependent_MTases_sf"/>
</dbReference>
<keyword evidence="3" id="KW-1185">Reference proteome</keyword>
<dbReference type="SUPFAM" id="SSF53335">
    <property type="entry name" value="S-adenosyl-L-methionine-dependent methyltransferases"/>
    <property type="match status" value="1"/>
</dbReference>
<feature type="region of interest" description="Disordered" evidence="1">
    <location>
        <begin position="1"/>
        <end position="56"/>
    </location>
</feature>
<reference evidence="4" key="2">
    <citation type="submission" date="2020-04" db="EMBL/GenBank/DDBJ databases">
        <authorList>
            <consortium name="NCBI Genome Project"/>
        </authorList>
    </citation>
    <scope>NUCLEOTIDE SEQUENCE</scope>
    <source>
        <strain evidence="4">CBS 781.70</strain>
    </source>
</reference>
<feature type="compositionally biased region" description="Pro residues" evidence="1">
    <location>
        <begin position="1"/>
        <end position="17"/>
    </location>
</feature>
<dbReference type="GO" id="GO:0032259">
    <property type="term" value="P:methylation"/>
    <property type="evidence" value="ECO:0007669"/>
    <property type="project" value="UniProtKB-KW"/>
</dbReference>